<evidence type="ECO:0008006" key="3">
    <source>
        <dbReference type="Google" id="ProtNLM"/>
    </source>
</evidence>
<protein>
    <recommendedName>
        <fullName evidence="3">DUF2292 domain-containing protein</fullName>
    </recommendedName>
</protein>
<gene>
    <name evidence="1" type="ORF">MOTE_03990</name>
</gene>
<reference evidence="1 2" key="1">
    <citation type="submission" date="2016-08" db="EMBL/GenBank/DDBJ databases">
        <title>Genome-based comparison of Moorella thermoacetic strains.</title>
        <authorList>
            <person name="Poehlein A."/>
            <person name="Bengelsdorf F.R."/>
            <person name="Esser C."/>
            <person name="Duerre P."/>
            <person name="Daniel R."/>
        </authorList>
    </citation>
    <scope>NUCLEOTIDE SEQUENCE [LARGE SCALE GENOMIC DNA]</scope>
    <source>
        <strain evidence="1 2">DSM 21394</strain>
    </source>
</reference>
<dbReference type="AlphaFoldDB" id="A0A1J5NRJ7"/>
<name>A0A1J5NRJ7_NEOTH</name>
<dbReference type="Proteomes" id="UP000182811">
    <property type="component" value="Unassembled WGS sequence"/>
</dbReference>
<proteinExistence type="predicted"/>
<comment type="caution">
    <text evidence="1">The sequence shown here is derived from an EMBL/GenBank/DDBJ whole genome shotgun (WGS) entry which is preliminary data.</text>
</comment>
<evidence type="ECO:0000313" key="2">
    <source>
        <dbReference type="Proteomes" id="UP000182811"/>
    </source>
</evidence>
<organism evidence="1 2">
    <name type="scientific">Neomoorella thermoacetica</name>
    <name type="common">Clostridium thermoaceticum</name>
    <dbReference type="NCBI Taxonomy" id="1525"/>
    <lineage>
        <taxon>Bacteria</taxon>
        <taxon>Bacillati</taxon>
        <taxon>Bacillota</taxon>
        <taxon>Clostridia</taxon>
        <taxon>Neomoorellales</taxon>
        <taxon>Neomoorellaceae</taxon>
        <taxon>Neomoorella</taxon>
    </lineage>
</organism>
<evidence type="ECO:0000313" key="1">
    <source>
        <dbReference type="EMBL" id="OIQ60872.1"/>
    </source>
</evidence>
<accession>A0A1J5NRJ7</accession>
<dbReference type="Pfam" id="PF10055">
    <property type="entry name" value="DUF2292"/>
    <property type="match status" value="1"/>
</dbReference>
<dbReference type="EMBL" id="MDDC01000003">
    <property type="protein sequence ID" value="OIQ60872.1"/>
    <property type="molecule type" value="Genomic_DNA"/>
</dbReference>
<sequence>MSTRLGLDFHNMKTASKTGSEKWPGSITPEEELFVLEILRVIRGVRHGSVQIVVRDGRVVQIDRTEKNRLV</sequence>
<dbReference type="InterPro" id="IPR018743">
    <property type="entry name" value="DUF2292"/>
</dbReference>